<feature type="signal peptide" evidence="1">
    <location>
        <begin position="1"/>
        <end position="19"/>
    </location>
</feature>
<proteinExistence type="predicted"/>
<keyword evidence="1" id="KW-0732">Signal</keyword>
<evidence type="ECO:0000313" key="2">
    <source>
        <dbReference type="EMBL" id="CAG5018878.1"/>
    </source>
</evidence>
<gene>
    <name evidence="2" type="ORF">DYBT9275_06089</name>
</gene>
<evidence type="ECO:0000256" key="1">
    <source>
        <dbReference type="SAM" id="SignalP"/>
    </source>
</evidence>
<organism evidence="2 3">
    <name type="scientific">Dyadobacter helix</name>
    <dbReference type="NCBI Taxonomy" id="2822344"/>
    <lineage>
        <taxon>Bacteria</taxon>
        <taxon>Pseudomonadati</taxon>
        <taxon>Bacteroidota</taxon>
        <taxon>Cytophagia</taxon>
        <taxon>Cytophagales</taxon>
        <taxon>Spirosomataceae</taxon>
        <taxon>Dyadobacter</taxon>
    </lineage>
</organism>
<reference evidence="2" key="1">
    <citation type="submission" date="2021-04" db="EMBL/GenBank/DDBJ databases">
        <authorList>
            <person name="Rodrigo-Torres L."/>
            <person name="Arahal R. D."/>
            <person name="Lucena T."/>
        </authorList>
    </citation>
    <scope>NUCLEOTIDE SEQUENCE</scope>
    <source>
        <strain evidence="2">CECT 9275</strain>
    </source>
</reference>
<dbReference type="AlphaFoldDB" id="A0A916JIM4"/>
<evidence type="ECO:0008006" key="4">
    <source>
        <dbReference type="Google" id="ProtNLM"/>
    </source>
</evidence>
<sequence>MKNVCLNLLLLLSSVSLFGQPATPPAGNIFRAGAATSNITPRIGTSINGSMTDITIRNIHDETHARCIVLDDGQTRLAIVVSDLCMAYREMIDEAKKRASAVTKIPVENMMMSTTHTHSGGTACSVFQSDPDKDYVNFLTERIADAVIRANNNLAPARIGWGVGSEPTQVFNRRWKMKPGVVNKNPFGGQDQVRMNPGVGNPDRLEPAGPTDPEIPVIAIQTPDGRPVALLANYSLHYVGGVGSGDVSADYYGIFANRMTQLLGSYGQDPPFVTIMSNGTSGNINNVNWGGEVPKPAQPYEKMTAVANIVAAEVFKVYQKIEYKNWVSLASRQKEISLAVRKPAPAELTRAKDIVSKAQKPTMTSLEEIYARETLLLKDYPDQVPLILQAFRIGELAVTAIPCEVFVEIGLEIKKKSPFKPTFSISLANGYNGYLPTAEHHQLGGYETWRARSSYLEVNAAAKITDNLFQLLEKLKTSQP</sequence>
<dbReference type="Proteomes" id="UP000680038">
    <property type="component" value="Unassembled WGS sequence"/>
</dbReference>
<evidence type="ECO:0000313" key="3">
    <source>
        <dbReference type="Proteomes" id="UP000680038"/>
    </source>
</evidence>
<comment type="caution">
    <text evidence="2">The sequence shown here is derived from an EMBL/GenBank/DDBJ whole genome shotgun (WGS) entry which is preliminary data.</text>
</comment>
<dbReference type="RefSeq" id="WP_215242377.1">
    <property type="nucleotide sequence ID" value="NZ_CAJRAF010000004.1"/>
</dbReference>
<name>A0A916JIM4_9BACT</name>
<protein>
    <recommendedName>
        <fullName evidence="4">Neutral/alkaline non-lysosomal ceramidase N-terminal domain-containing protein</fullName>
    </recommendedName>
</protein>
<feature type="chain" id="PRO_5037409944" description="Neutral/alkaline non-lysosomal ceramidase N-terminal domain-containing protein" evidence="1">
    <location>
        <begin position="20"/>
        <end position="480"/>
    </location>
</feature>
<dbReference type="EMBL" id="CAJRAF010000004">
    <property type="protein sequence ID" value="CAG5018878.1"/>
    <property type="molecule type" value="Genomic_DNA"/>
</dbReference>
<accession>A0A916JIM4</accession>
<keyword evidence="3" id="KW-1185">Reference proteome</keyword>